<evidence type="ECO:0000313" key="3">
    <source>
        <dbReference type="Proteomes" id="UP000541558"/>
    </source>
</evidence>
<dbReference type="OrthoDB" id="3049701at2759"/>
<evidence type="ECO:0000259" key="1">
    <source>
        <dbReference type="Pfam" id="PF02661"/>
    </source>
</evidence>
<feature type="domain" description="Fido" evidence="1">
    <location>
        <begin position="12"/>
        <end position="89"/>
    </location>
</feature>
<accession>A0A8H5AZ64</accession>
<proteinExistence type="predicted"/>
<organism evidence="2 3">
    <name type="scientific">Ephemerocybe angulata</name>
    <dbReference type="NCBI Taxonomy" id="980116"/>
    <lineage>
        <taxon>Eukaryota</taxon>
        <taxon>Fungi</taxon>
        <taxon>Dikarya</taxon>
        <taxon>Basidiomycota</taxon>
        <taxon>Agaricomycotina</taxon>
        <taxon>Agaricomycetes</taxon>
        <taxon>Agaricomycetidae</taxon>
        <taxon>Agaricales</taxon>
        <taxon>Agaricineae</taxon>
        <taxon>Psathyrellaceae</taxon>
        <taxon>Ephemerocybe</taxon>
    </lineage>
</organism>
<protein>
    <recommendedName>
        <fullName evidence="1">Fido domain-containing protein</fullName>
    </recommendedName>
</protein>
<dbReference type="Gene3D" id="1.20.120.1870">
    <property type="entry name" value="Fic/DOC protein, Fido domain"/>
    <property type="match status" value="1"/>
</dbReference>
<dbReference type="InterPro" id="IPR003812">
    <property type="entry name" value="Fido"/>
</dbReference>
<dbReference type="Pfam" id="PF02661">
    <property type="entry name" value="Fic"/>
    <property type="match status" value="1"/>
</dbReference>
<dbReference type="EMBL" id="JAACJK010000224">
    <property type="protein sequence ID" value="KAF5313336.1"/>
    <property type="molecule type" value="Genomic_DNA"/>
</dbReference>
<sequence length="130" mass="14017">MSAHAARLSRLFTPEYVKRVNAQIVHPAQSVYTNPEALETALNEPLQLSIRDPTQDAPHLAAYLSAGIIQDRPFKAGNSATAFFIANEYIRAMAIPGFADGGEVGAVYASASRIGQQHFDFKEGPASAEK</sequence>
<name>A0A8H5AZ64_9AGAR</name>
<dbReference type="InterPro" id="IPR053737">
    <property type="entry name" value="Type_II_TA_Toxin"/>
</dbReference>
<gene>
    <name evidence="2" type="ORF">D9611_008663</name>
</gene>
<keyword evidence="3" id="KW-1185">Reference proteome</keyword>
<comment type="caution">
    <text evidence="2">The sequence shown here is derived from an EMBL/GenBank/DDBJ whole genome shotgun (WGS) entry which is preliminary data.</text>
</comment>
<dbReference type="Proteomes" id="UP000541558">
    <property type="component" value="Unassembled WGS sequence"/>
</dbReference>
<dbReference type="AlphaFoldDB" id="A0A8H5AZ64"/>
<reference evidence="2 3" key="1">
    <citation type="journal article" date="2020" name="ISME J.">
        <title>Uncovering the hidden diversity of litter-decomposition mechanisms in mushroom-forming fungi.</title>
        <authorList>
            <person name="Floudas D."/>
            <person name="Bentzer J."/>
            <person name="Ahren D."/>
            <person name="Johansson T."/>
            <person name="Persson P."/>
            <person name="Tunlid A."/>
        </authorList>
    </citation>
    <scope>NUCLEOTIDE SEQUENCE [LARGE SCALE GENOMIC DNA]</scope>
    <source>
        <strain evidence="2 3">CBS 175.51</strain>
    </source>
</reference>
<evidence type="ECO:0000313" key="2">
    <source>
        <dbReference type="EMBL" id="KAF5313336.1"/>
    </source>
</evidence>